<sequence length="114" mass="12790">MGHCKTLFCCSVVSTVANYTLGYFWLRPLKQSEHEKVDEDYVESVVVEDILIHLVFGFYKIFAAEETEVEVAKGYILKKVSVALGLALCEEVGFSLSVVDNLEKADTVDFELTD</sequence>
<reference evidence="2" key="1">
    <citation type="submission" date="2017-02" db="UniProtKB">
        <authorList>
            <consortium name="WormBaseParasite"/>
        </authorList>
    </citation>
    <scope>IDENTIFICATION</scope>
</reference>
<protein>
    <submittedName>
        <fullName evidence="2">Trafficking protein particle complex subunit</fullName>
    </submittedName>
</protein>
<evidence type="ECO:0000313" key="1">
    <source>
        <dbReference type="Proteomes" id="UP000036681"/>
    </source>
</evidence>
<dbReference type="WBParaSite" id="ALUE_0001669101-mRNA-1">
    <property type="protein sequence ID" value="ALUE_0001669101-mRNA-1"/>
    <property type="gene ID" value="ALUE_0001669101"/>
</dbReference>
<organism evidence="1 2">
    <name type="scientific">Ascaris lumbricoides</name>
    <name type="common">Giant roundworm</name>
    <dbReference type="NCBI Taxonomy" id="6252"/>
    <lineage>
        <taxon>Eukaryota</taxon>
        <taxon>Metazoa</taxon>
        <taxon>Ecdysozoa</taxon>
        <taxon>Nematoda</taxon>
        <taxon>Chromadorea</taxon>
        <taxon>Rhabditida</taxon>
        <taxon>Spirurina</taxon>
        <taxon>Ascaridomorpha</taxon>
        <taxon>Ascaridoidea</taxon>
        <taxon>Ascarididae</taxon>
        <taxon>Ascaris</taxon>
    </lineage>
</organism>
<dbReference type="AlphaFoldDB" id="A0A0M3IEW8"/>
<accession>A0A0M3IEW8</accession>
<dbReference type="Proteomes" id="UP000036681">
    <property type="component" value="Unplaced"/>
</dbReference>
<name>A0A0M3IEW8_ASCLU</name>
<evidence type="ECO:0000313" key="2">
    <source>
        <dbReference type="WBParaSite" id="ALUE_0001669101-mRNA-1"/>
    </source>
</evidence>
<proteinExistence type="predicted"/>
<keyword evidence="1" id="KW-1185">Reference proteome</keyword>